<proteinExistence type="predicted"/>
<dbReference type="Proteomes" id="UP000186777">
    <property type="component" value="Unassembled WGS sequence"/>
</dbReference>
<dbReference type="EMBL" id="MNTG01000030">
    <property type="protein sequence ID" value="OLA37466.1"/>
    <property type="molecule type" value="Genomic_DNA"/>
</dbReference>
<dbReference type="InterPro" id="IPR025383">
    <property type="entry name" value="MrpA_C/MbhD"/>
</dbReference>
<dbReference type="AlphaFoldDB" id="A0A1Q6R562"/>
<keyword evidence="4" id="KW-1133">Transmembrane helix</keyword>
<dbReference type="STRING" id="626940.BHW43_06460"/>
<evidence type="ECO:0000313" key="8">
    <source>
        <dbReference type="Proteomes" id="UP000186777"/>
    </source>
</evidence>
<keyword evidence="5" id="KW-0472">Membrane</keyword>
<name>A0A1Q6R562_9FIRM</name>
<evidence type="ECO:0000256" key="1">
    <source>
        <dbReference type="ARBA" id="ARBA00004651"/>
    </source>
</evidence>
<organism evidence="7 8">
    <name type="scientific">Phascolarctobacterium succinatutens</name>
    <dbReference type="NCBI Taxonomy" id="626940"/>
    <lineage>
        <taxon>Bacteria</taxon>
        <taxon>Bacillati</taxon>
        <taxon>Bacillota</taxon>
        <taxon>Negativicutes</taxon>
        <taxon>Acidaminococcales</taxon>
        <taxon>Acidaminococcaceae</taxon>
        <taxon>Phascolarctobacterium</taxon>
    </lineage>
</organism>
<keyword evidence="3" id="KW-0812">Transmembrane</keyword>
<protein>
    <submittedName>
        <fullName evidence="7">Cation:proton antiporter</fullName>
    </submittedName>
</protein>
<accession>A0A1Q6R562</accession>
<dbReference type="GeneID" id="78525333"/>
<dbReference type="GO" id="GO:0005886">
    <property type="term" value="C:plasma membrane"/>
    <property type="evidence" value="ECO:0007669"/>
    <property type="project" value="UniProtKB-SubCell"/>
</dbReference>
<evidence type="ECO:0000259" key="6">
    <source>
        <dbReference type="Pfam" id="PF13244"/>
    </source>
</evidence>
<keyword evidence="2" id="KW-1003">Cell membrane</keyword>
<evidence type="ECO:0000256" key="2">
    <source>
        <dbReference type="ARBA" id="ARBA00022475"/>
    </source>
</evidence>
<reference evidence="7 8" key="1">
    <citation type="journal article" date="2016" name="Nat. Biotechnol.">
        <title>Measurement of bacterial replication rates in microbial communities.</title>
        <authorList>
            <person name="Brown C.T."/>
            <person name="Olm M.R."/>
            <person name="Thomas B.C."/>
            <person name="Banfield J.F."/>
        </authorList>
    </citation>
    <scope>NUCLEOTIDE SEQUENCE [LARGE SCALE GENOMIC DNA]</scope>
    <source>
        <strain evidence="7">46_33</strain>
    </source>
</reference>
<evidence type="ECO:0000256" key="3">
    <source>
        <dbReference type="ARBA" id="ARBA00022692"/>
    </source>
</evidence>
<comment type="subcellular location">
    <subcellularLocation>
        <location evidence="1">Cell membrane</location>
        <topology evidence="1">Multi-pass membrane protein</topology>
    </subcellularLocation>
</comment>
<evidence type="ECO:0000313" key="7">
    <source>
        <dbReference type="EMBL" id="OLA37466.1"/>
    </source>
</evidence>
<gene>
    <name evidence="7" type="ORF">BHW43_06460</name>
</gene>
<comment type="caution">
    <text evidence="7">The sequence shown here is derived from an EMBL/GenBank/DDBJ whole genome shotgun (WGS) entry which is preliminary data.</text>
</comment>
<dbReference type="Pfam" id="PF13244">
    <property type="entry name" value="MbhD"/>
    <property type="match status" value="1"/>
</dbReference>
<sequence>MEIYTIEALLLVFLILITCAVIFCKDILSAAIIYSAFSFCAVLLYLMMGSPDVAFTEAVIGTISTIFFVASLKKIDRWCK</sequence>
<evidence type="ECO:0000256" key="5">
    <source>
        <dbReference type="ARBA" id="ARBA00023136"/>
    </source>
</evidence>
<dbReference type="RefSeq" id="WP_009146418.1">
    <property type="nucleotide sequence ID" value="NZ_CABKPS010000094.1"/>
</dbReference>
<feature type="domain" description="MrpA C-terminal/MbhD" evidence="6">
    <location>
        <begin position="12"/>
        <end position="76"/>
    </location>
</feature>
<evidence type="ECO:0000256" key="4">
    <source>
        <dbReference type="ARBA" id="ARBA00022989"/>
    </source>
</evidence>